<dbReference type="InterPro" id="IPR003284">
    <property type="entry name" value="Sal_SpvB"/>
</dbReference>
<dbReference type="PANTHER" id="PTHR32305">
    <property type="match status" value="1"/>
</dbReference>
<dbReference type="Pfam" id="PF12255">
    <property type="entry name" value="TcdB_toxin_midC"/>
    <property type="match status" value="1"/>
</dbReference>
<feature type="domain" description="Insecticide toxin TcdB middle/C-terminal" evidence="5">
    <location>
        <begin position="808"/>
        <end position="910"/>
    </location>
</feature>
<gene>
    <name evidence="7" type="ORF">GCM10009550_38190</name>
</gene>
<dbReference type="NCBIfam" id="TIGR03696">
    <property type="entry name" value="Rhs_assc_core"/>
    <property type="match status" value="1"/>
</dbReference>
<evidence type="ECO:0000259" key="5">
    <source>
        <dbReference type="Pfam" id="PF12255"/>
    </source>
</evidence>
<sequence length="2471" mass="266001">MGEHWNVNTQTGALSVSVPIATSPGRGSSTAELSLNHTGGTRSAYGYGWSLSVPAITRRGAKRLAAYNDEDVFTLPGHDDLVPSLEPDGKGGWQAVEQPESIDGTPHQVRRYRPRTDDTRTRIERCTPTAGGVSFWRTTDADNVTCTFGRASNSRIADPGDPSGRRVSEWLLDEVRDSLGNVAAYEYKCEDTANVMPQPGEQHRLEPEASAQPNRYLKRIRYANVVPDDPTSTRILVVLDYGEHDLEPTEARSWPARDDAYSVYTAGFEVRTYRRLRRLMVFHDFGAAMGLGPAPRLVRTVELTHDTAVSRLTSLRQVGYRWTGASYDTAALPPVEFGYLDPVIADEIKEVPLSLRADGAHIHFVDLDGDGLPGVLTTTPSGWWYQSPAGGGRYDPPRPVPQLPPTAAAGTTGLRDVDGTGRIGIAAEEGGLSGTAVRQPDGNWDRYQAHQSRAVTDLAEPHLQRLDVTGDGLADLVRRGADGIRWTESLGRVGYGATRTIVTAADERDGPRPPAADSAHEWFCVDMSGDGLQDLVRVRNGRVDYWPNLGWGRYGARVTMTGTLALGHPPDGGRIRFADLDGTGTADLLYLGDHTITAWRNHHGTSWSAPETLAQVPRVDSLGEVQFLDLLGAGTPCLVWTSSLPTAPAGRYLDLAVQGPPHRLQTIVNNMGARTTFGYDTSARQQLAAARSGGPWRGTTSSAAVVVSRVQVDDEVSETRHVTRFTYRDAWSDPVERESRGFGYAETVDAESIGGEAFDLPTVRTCEWFATGLPGDRQDGTFTADIKAPTLTGADRVGITGGREFAQAARALAGRAVRTETWVDDGGPNTPVMVTQTRPRVRQLQPGDVACPAVFRVEPLESITTHYERTTDDPRITHDLTLGTDAHGTPNSTASVAYRRRVPQIDEQNQVLMTWTVTDLSSSDSSTAYLVSHPTAVREYEITNLSVPPLGRYDPAALAALLPTLAERDFSAAATPGLAEKRLRSATRYEYWNDALSSALPAPQLGRRALIRRVLRFALTPDLITSTFGGLATPAILSNEGGYEQINGHWWITDGVRGYSAAACYLPTSHTTPFGNTSTVTWDSHHLLVVATAASTTAPLSLNTRQFDNDYRTLTPCKATDANGVWQRVEFDPLGRVVRNWREGPDGSGDPDTLPGATFAYGDDAWYSGNGPCWSHAAIREKHGDPAAPRQEQRLFVDGFGRIAMTKTSCEPGEAWADDGTGGVVSVDTTPNPRWIGTGRTVFDNKGHPVEQYEPYFATTAGFDTADALVKHSVLQRRSYDALGRLVRVDHPDGTVETVEIGPWHQINADRNDTVLSSDWYLARQGGATSAAEQRAAALAAAHANTPLVQLCDALGRIVRTRADNGAEGVYETRFALDLAGEMYEVYDARGIRVGGQLRDAAGRILRTESIDAGTQLVLPDAAGRHLRHVTAVGHVVTSRYDLLGRQTQLLVRNPAGNTERVAEYTVYGEAHPQAAARGLLGQVHRRYDDAGLSRVERFDLGGNVVEGTRQLLADPTMPDWSGLVGQPLNALDAAAAPLLSAETFTTTAAFDAIGRVLVQNLAEGTQFALGYRGGSLATVTGRFAGTSADTPLVTATEHDARRRRIAVHHGNGVIVRHDYDELSGRPIAITSRVGNTTIQDLSYTYDPVGNVVQTRDAAAQHVFFASAMVAPGALFTYDPTYRLRTATGREHASLDQQPNRSEPALPSLPHPNDTNALRAYTESYTYDSVGNILRMAHTNTALSWTRHCDYTPNTNRLASHQLPGDPDAGPYSAMFEYDMAGNTTRAPNLAALTWDHRGRMVGADLSGGGTCTYQYDGSGNRVRKIWQRNGGLREERIYLGDLEIFRRYRSNALVFERRTVRVLDGKRTLALVETLVFDADRPGFDGTPRVRYQLADLLGSSAVECDDTGAVIAYEEYHPFGTTALWLARGAAAASTRRYRYLGKEKDEETGYYLLGARYYCSWLGRWLSPDPAGLIDGVNRYSYSGDNPVSRIDPTGLGDELPLVQMFLTESKGLRFPVKATGSGNFQAKHYNFAKELSRLWGGAPANYVLGHSPETPMWSQKIGTVSDVGIQAPDLNARQSVGERADAQAAKARGEFARVERRTTVSVNNPPKGQPKLSTNAIGPKPVTAGGKIAPKTDPWAATAAWKPSAPKPPPGLIGEQLKMPGVQTEHQLKLPFDQPAAPKSAPVAKAAPTGGPQQLELFKQPASTATTATNDAARTVDATRGTSAITKTTGGGNNATTVAKAVDNAKPVAAGTAKVTKDATAVSEVTKDAAEVTKAAKDASAVRKAAPIAQDANALAKAAKAVAPTAKTVAPQVKEAGALLRSATKAAKVAAPVVKVVKPVVKVVGEVAKPLGVGLAAVDLATANNNSDRLVASGDLVAGVAMYCGPVGEAFSVGYTGGGLADKGIEKASKAAFGVDLSPSNGLSKSLDAQDKLISSVIPNDPKQPAYKNENKLAWFLIDKLGF</sequence>
<dbReference type="Pfam" id="PF03534">
    <property type="entry name" value="SpvB"/>
    <property type="match status" value="1"/>
</dbReference>
<evidence type="ECO:0000259" key="6">
    <source>
        <dbReference type="Pfam" id="PF12256"/>
    </source>
</evidence>
<dbReference type="InterPro" id="IPR050708">
    <property type="entry name" value="T6SS_VgrG/RHS"/>
</dbReference>
<evidence type="ECO:0000256" key="2">
    <source>
        <dbReference type="ARBA" id="ARBA00022525"/>
    </source>
</evidence>
<accession>A0ABN1RBZ8</accession>
<dbReference type="InterPro" id="IPR028994">
    <property type="entry name" value="Integrin_alpha_N"/>
</dbReference>
<protein>
    <recommendedName>
        <fullName evidence="9">RHS repeat-associated protein</fullName>
    </recommendedName>
</protein>
<keyword evidence="2" id="KW-0964">Secreted</keyword>
<feature type="region of interest" description="Disordered" evidence="4">
    <location>
        <begin position="2109"/>
        <end position="2139"/>
    </location>
</feature>
<feature type="compositionally biased region" description="Polar residues" evidence="4">
    <location>
        <begin position="2109"/>
        <end position="2124"/>
    </location>
</feature>
<comment type="subcellular location">
    <subcellularLocation>
        <location evidence="1">Secreted</location>
    </subcellularLocation>
</comment>
<dbReference type="PRINTS" id="PR01341">
    <property type="entry name" value="SALSPVBPROT"/>
</dbReference>
<reference evidence="7 8" key="1">
    <citation type="journal article" date="2019" name="Int. J. Syst. Evol. Microbiol.">
        <title>The Global Catalogue of Microorganisms (GCM) 10K type strain sequencing project: providing services to taxonomists for standard genome sequencing and annotation.</title>
        <authorList>
            <consortium name="The Broad Institute Genomics Platform"/>
            <consortium name="The Broad Institute Genome Sequencing Center for Infectious Disease"/>
            <person name="Wu L."/>
            <person name="Ma J."/>
        </authorList>
    </citation>
    <scope>NUCLEOTIDE SEQUENCE [LARGE SCALE GENOMIC DNA]</scope>
    <source>
        <strain evidence="7 8">JCM 10696</strain>
    </source>
</reference>
<dbReference type="SUPFAM" id="SSF69318">
    <property type="entry name" value="Integrin alpha N-terminal domain"/>
    <property type="match status" value="1"/>
</dbReference>
<dbReference type="Pfam" id="PF12256">
    <property type="entry name" value="TcdB_toxin_midN"/>
    <property type="match status" value="1"/>
</dbReference>
<dbReference type="RefSeq" id="WP_344242206.1">
    <property type="nucleotide sequence ID" value="NZ_BAAAHH010000015.1"/>
</dbReference>
<evidence type="ECO:0000256" key="4">
    <source>
        <dbReference type="SAM" id="MobiDB-lite"/>
    </source>
</evidence>
<dbReference type="InterPro" id="IPR022044">
    <property type="entry name" value="TcdB_toxin_mid/C"/>
</dbReference>
<evidence type="ECO:0000256" key="1">
    <source>
        <dbReference type="ARBA" id="ARBA00004613"/>
    </source>
</evidence>
<dbReference type="Gene3D" id="2.180.10.10">
    <property type="entry name" value="RHS repeat-associated core"/>
    <property type="match status" value="1"/>
</dbReference>
<feature type="domain" description="Insecticide toxin TcdB middle/N-terminal" evidence="6">
    <location>
        <begin position="623"/>
        <end position="752"/>
    </location>
</feature>
<dbReference type="InterPro" id="IPR022385">
    <property type="entry name" value="Rhs_assc_core"/>
</dbReference>
<evidence type="ECO:0000313" key="8">
    <source>
        <dbReference type="Proteomes" id="UP001500665"/>
    </source>
</evidence>
<dbReference type="InterPro" id="IPR022045">
    <property type="entry name" value="TcdB_toxin_mid/N"/>
</dbReference>
<feature type="region of interest" description="Disordered" evidence="4">
    <location>
        <begin position="1691"/>
        <end position="1713"/>
    </location>
</feature>
<evidence type="ECO:0000256" key="3">
    <source>
        <dbReference type="ARBA" id="ARBA00023026"/>
    </source>
</evidence>
<dbReference type="PROSITE" id="PS50890">
    <property type="entry name" value="PUA"/>
    <property type="match status" value="1"/>
</dbReference>
<dbReference type="PANTHER" id="PTHR32305:SF15">
    <property type="entry name" value="PROTEIN RHSA-RELATED"/>
    <property type="match status" value="1"/>
</dbReference>
<evidence type="ECO:0000313" key="7">
    <source>
        <dbReference type="EMBL" id="GAA0954658.1"/>
    </source>
</evidence>
<proteinExistence type="predicted"/>
<dbReference type="EMBL" id="BAAAHH010000015">
    <property type="protein sequence ID" value="GAA0954658.1"/>
    <property type="molecule type" value="Genomic_DNA"/>
</dbReference>
<organism evidence="7 8">
    <name type="scientific">Actinocorallia libanotica</name>
    <dbReference type="NCBI Taxonomy" id="46162"/>
    <lineage>
        <taxon>Bacteria</taxon>
        <taxon>Bacillati</taxon>
        <taxon>Actinomycetota</taxon>
        <taxon>Actinomycetes</taxon>
        <taxon>Streptosporangiales</taxon>
        <taxon>Thermomonosporaceae</taxon>
        <taxon>Actinocorallia</taxon>
    </lineage>
</organism>
<evidence type="ECO:0008006" key="9">
    <source>
        <dbReference type="Google" id="ProtNLM"/>
    </source>
</evidence>
<name>A0ABN1RBZ8_9ACTN</name>
<keyword evidence="3" id="KW-0843">Virulence</keyword>
<comment type="caution">
    <text evidence="7">The sequence shown here is derived from an EMBL/GenBank/DDBJ whole genome shotgun (WGS) entry which is preliminary data.</text>
</comment>
<dbReference type="Proteomes" id="UP001500665">
    <property type="component" value="Unassembled WGS sequence"/>
</dbReference>
<keyword evidence="8" id="KW-1185">Reference proteome</keyword>